<accession>A0A1E1WNY4</accession>
<protein>
    <submittedName>
        <fullName evidence="2">Uncharacterized protein</fullName>
    </submittedName>
</protein>
<organism evidence="2">
    <name type="scientific">Pectinophora gossypiella</name>
    <name type="common">Cotton pink bollworm</name>
    <name type="synonym">Depressaria gossypiella</name>
    <dbReference type="NCBI Taxonomy" id="13191"/>
    <lineage>
        <taxon>Eukaryota</taxon>
        <taxon>Metazoa</taxon>
        <taxon>Ecdysozoa</taxon>
        <taxon>Arthropoda</taxon>
        <taxon>Hexapoda</taxon>
        <taxon>Insecta</taxon>
        <taxon>Pterygota</taxon>
        <taxon>Neoptera</taxon>
        <taxon>Endopterygota</taxon>
        <taxon>Lepidoptera</taxon>
        <taxon>Glossata</taxon>
        <taxon>Ditrysia</taxon>
        <taxon>Gelechioidea</taxon>
        <taxon>Gelechiidae</taxon>
        <taxon>Apatetrinae</taxon>
        <taxon>Pectinophora</taxon>
    </lineage>
</organism>
<name>A0A1E1WNY4_PECGO</name>
<sequence length="110" mass="12101">TQMNKESQIYSNRYAASTSSNTDNTQVYNNMTGVSRNNSITSNPYGTIPNTTYANTNALSMERNVNEPTLANSLAQMSLDDRISESLNLRSKNTNSDNIYANSSFNDGPT</sequence>
<proteinExistence type="predicted"/>
<feature type="region of interest" description="Disordered" evidence="1">
    <location>
        <begin position="1"/>
        <end position="47"/>
    </location>
</feature>
<feature type="region of interest" description="Disordered" evidence="1">
    <location>
        <begin position="89"/>
        <end position="110"/>
    </location>
</feature>
<gene>
    <name evidence="2" type="ORF">g.4407</name>
</gene>
<dbReference type="AlphaFoldDB" id="A0A1E1WNY4"/>
<feature type="non-terminal residue" evidence="2">
    <location>
        <position position="110"/>
    </location>
</feature>
<evidence type="ECO:0000313" key="2">
    <source>
        <dbReference type="EMBL" id="JAT88753.1"/>
    </source>
</evidence>
<dbReference type="OrthoDB" id="635774at2759"/>
<evidence type="ECO:0000256" key="1">
    <source>
        <dbReference type="SAM" id="MobiDB-lite"/>
    </source>
</evidence>
<feature type="non-terminal residue" evidence="2">
    <location>
        <position position="1"/>
    </location>
</feature>
<reference evidence="2" key="1">
    <citation type="submission" date="2015-09" db="EMBL/GenBank/DDBJ databases">
        <title>De novo assembly of Pectinophora gossypiella (Pink Bollworm) gut transcriptome.</title>
        <authorList>
            <person name="Tassone E.E."/>
        </authorList>
    </citation>
    <scope>NUCLEOTIDE SEQUENCE</scope>
</reference>
<dbReference type="EMBL" id="GDQN01002301">
    <property type="protein sequence ID" value="JAT88753.1"/>
    <property type="molecule type" value="Transcribed_RNA"/>
</dbReference>